<name>A0A1V0UUL0_9BACL</name>
<reference evidence="1 2" key="1">
    <citation type="submission" date="2017-03" db="EMBL/GenBank/DDBJ databases">
        <title>Paenibacillus larvae genome sequencing.</title>
        <authorList>
            <person name="Dingman D.W."/>
        </authorList>
    </citation>
    <scope>NUCLEOTIDE SEQUENCE [LARGE SCALE GENOMIC DNA]</scope>
    <source>
        <strain evidence="1 2">SAG 10367</strain>
    </source>
</reference>
<dbReference type="RefSeq" id="WP_083040375.1">
    <property type="nucleotide sequence ID" value="NZ_CP020557.1"/>
</dbReference>
<dbReference type="Proteomes" id="UP000192727">
    <property type="component" value="Chromosome"/>
</dbReference>
<evidence type="ECO:0000313" key="1">
    <source>
        <dbReference type="EMBL" id="ARF68702.1"/>
    </source>
</evidence>
<dbReference type="AlphaFoldDB" id="A0A1V0UUL0"/>
<accession>A0A1V0UUL0</accession>
<proteinExistence type="predicted"/>
<gene>
    <name evidence="1" type="ORF">B7C51_14165</name>
</gene>
<evidence type="ECO:0000313" key="2">
    <source>
        <dbReference type="Proteomes" id="UP000192727"/>
    </source>
</evidence>
<sequence>MSNGFGSYTGGNCCPPAKEIIDPPLYIFNHFYHPQEVPIVHTIEIINQHHCVPIPKHIIRSETKDVFSSANKKQNKSKRK</sequence>
<evidence type="ECO:0008006" key="3">
    <source>
        <dbReference type="Google" id="ProtNLM"/>
    </source>
</evidence>
<organism evidence="1 2">
    <name type="scientific">Paenibacillus larvae subsp. pulvifaciens</name>
    <dbReference type="NCBI Taxonomy" id="1477"/>
    <lineage>
        <taxon>Bacteria</taxon>
        <taxon>Bacillati</taxon>
        <taxon>Bacillota</taxon>
        <taxon>Bacilli</taxon>
        <taxon>Bacillales</taxon>
        <taxon>Paenibacillaceae</taxon>
        <taxon>Paenibacillus</taxon>
    </lineage>
</organism>
<protein>
    <recommendedName>
        <fullName evidence="3">Spore coat protein D</fullName>
    </recommendedName>
</protein>
<dbReference type="EMBL" id="CP020557">
    <property type="protein sequence ID" value="ARF68702.1"/>
    <property type="molecule type" value="Genomic_DNA"/>
</dbReference>